<dbReference type="Proteomes" id="UP000579945">
    <property type="component" value="Unassembled WGS sequence"/>
</dbReference>
<sequence>MDDVKLRELAGRLSAVDGVAGVVLGGSRARGTHRPDSDIDLGLYYRGSLDVEALRRLAAQVGGEGAEVTAPGGWGPWVNGGGWLTIGGQRVDWIYRDLDRVRRVWADCGQGRYEVATQAGHPLGFYSHAYAGEVALCRVLEDPTGELGELREETQAYPERLGRALAEGLWEAEFSVQLARYGVKGDDPAYTAGCLFKAVGVACHALHGRAGRWLINEKGMVASAGRLEITPQGFAERVGAVFAACSDDEPALSARAVDEAATLVEEVRALTR</sequence>
<organism evidence="2 3">
    <name type="scientific">Nonomuraea dietziae</name>
    <dbReference type="NCBI Taxonomy" id="65515"/>
    <lineage>
        <taxon>Bacteria</taxon>
        <taxon>Bacillati</taxon>
        <taxon>Actinomycetota</taxon>
        <taxon>Actinomycetes</taxon>
        <taxon>Streptosporangiales</taxon>
        <taxon>Streptosporangiaceae</taxon>
        <taxon>Nonomuraea</taxon>
    </lineage>
</organism>
<dbReference type="RefSeq" id="WP_183649420.1">
    <property type="nucleotide sequence ID" value="NZ_BAAAXX010000039.1"/>
</dbReference>
<feature type="domain" description="Polymerase nucleotidyl transferase" evidence="1">
    <location>
        <begin position="7"/>
        <end position="50"/>
    </location>
</feature>
<name>A0A7W5VHQ8_9ACTN</name>
<comment type="caution">
    <text evidence="2">The sequence shown here is derived from an EMBL/GenBank/DDBJ whole genome shotgun (WGS) entry which is preliminary data.</text>
</comment>
<dbReference type="CDD" id="cd05403">
    <property type="entry name" value="NT_KNTase_like"/>
    <property type="match status" value="1"/>
</dbReference>
<dbReference type="InterPro" id="IPR002934">
    <property type="entry name" value="Polymerase_NTP_transf_dom"/>
</dbReference>
<gene>
    <name evidence="2" type="ORF">FHR33_003887</name>
</gene>
<proteinExistence type="predicted"/>
<dbReference type="AlphaFoldDB" id="A0A7W5VHQ8"/>
<evidence type="ECO:0000313" key="3">
    <source>
        <dbReference type="Proteomes" id="UP000579945"/>
    </source>
</evidence>
<reference evidence="2 3" key="1">
    <citation type="submission" date="2020-08" db="EMBL/GenBank/DDBJ databases">
        <title>Sequencing the genomes of 1000 actinobacteria strains.</title>
        <authorList>
            <person name="Klenk H.-P."/>
        </authorList>
    </citation>
    <scope>NUCLEOTIDE SEQUENCE [LARGE SCALE GENOMIC DNA]</scope>
    <source>
        <strain evidence="2 3">DSM 44320</strain>
    </source>
</reference>
<dbReference type="SUPFAM" id="SSF81301">
    <property type="entry name" value="Nucleotidyltransferase"/>
    <property type="match status" value="1"/>
</dbReference>
<dbReference type="EMBL" id="JACIBV010000001">
    <property type="protein sequence ID" value="MBB3728027.1"/>
    <property type="molecule type" value="Genomic_DNA"/>
</dbReference>
<dbReference type="Gene3D" id="3.30.460.10">
    <property type="entry name" value="Beta Polymerase, domain 2"/>
    <property type="match status" value="1"/>
</dbReference>
<evidence type="ECO:0000313" key="2">
    <source>
        <dbReference type="EMBL" id="MBB3728027.1"/>
    </source>
</evidence>
<evidence type="ECO:0000259" key="1">
    <source>
        <dbReference type="Pfam" id="PF01909"/>
    </source>
</evidence>
<accession>A0A7W5VHQ8</accession>
<dbReference type="GeneID" id="95390291"/>
<dbReference type="InterPro" id="IPR043519">
    <property type="entry name" value="NT_sf"/>
</dbReference>
<keyword evidence="3" id="KW-1185">Reference proteome</keyword>
<dbReference type="Pfam" id="PF01909">
    <property type="entry name" value="NTP_transf_2"/>
    <property type="match status" value="1"/>
</dbReference>
<protein>
    <recommendedName>
        <fullName evidence="1">Polymerase nucleotidyl transferase domain-containing protein</fullName>
    </recommendedName>
</protein>
<dbReference type="GO" id="GO:0016779">
    <property type="term" value="F:nucleotidyltransferase activity"/>
    <property type="evidence" value="ECO:0007669"/>
    <property type="project" value="InterPro"/>
</dbReference>